<dbReference type="InParanoid" id="A0A482XWG6"/>
<evidence type="ECO:0000313" key="2">
    <source>
        <dbReference type="EMBL" id="RZF49320.1"/>
    </source>
</evidence>
<sequence>MAEKGWSGAREGNESALQGKEARGNLSPRRGGRISIVTEVPIVWPRMAALKKNGRCMTLSGSRCISLCHPHCKAQTQTRTEKRNTERGVGNGHWSPENFFLRDTRGSMLAAALSRVFLFLSLSPTLSLSSALSHPPGVGTSQSSQVISVFLSRTTTKLETGLFSEPRHLNNTVPHSQNKV</sequence>
<name>A0A482XWG6_LAOST</name>
<comment type="caution">
    <text evidence="2">The sequence shown here is derived from an EMBL/GenBank/DDBJ whole genome shotgun (WGS) entry which is preliminary data.</text>
</comment>
<protein>
    <submittedName>
        <fullName evidence="2">Uncharacterized protein</fullName>
    </submittedName>
</protein>
<proteinExistence type="predicted"/>
<organism evidence="2 3">
    <name type="scientific">Laodelphax striatellus</name>
    <name type="common">Small brown planthopper</name>
    <name type="synonym">Delphax striatella</name>
    <dbReference type="NCBI Taxonomy" id="195883"/>
    <lineage>
        <taxon>Eukaryota</taxon>
        <taxon>Metazoa</taxon>
        <taxon>Ecdysozoa</taxon>
        <taxon>Arthropoda</taxon>
        <taxon>Hexapoda</taxon>
        <taxon>Insecta</taxon>
        <taxon>Pterygota</taxon>
        <taxon>Neoptera</taxon>
        <taxon>Paraneoptera</taxon>
        <taxon>Hemiptera</taxon>
        <taxon>Auchenorrhyncha</taxon>
        <taxon>Fulgoroidea</taxon>
        <taxon>Delphacidae</taxon>
        <taxon>Criomorphinae</taxon>
        <taxon>Laodelphax</taxon>
    </lineage>
</organism>
<keyword evidence="3" id="KW-1185">Reference proteome</keyword>
<dbReference type="Proteomes" id="UP000291343">
    <property type="component" value="Unassembled WGS sequence"/>
</dbReference>
<accession>A0A482XWG6</accession>
<dbReference type="AlphaFoldDB" id="A0A482XWG6"/>
<evidence type="ECO:0000256" key="1">
    <source>
        <dbReference type="SAM" id="MobiDB-lite"/>
    </source>
</evidence>
<feature type="region of interest" description="Disordered" evidence="1">
    <location>
        <begin position="1"/>
        <end position="29"/>
    </location>
</feature>
<gene>
    <name evidence="2" type="ORF">LSTR_LSTR006734</name>
</gene>
<evidence type="ECO:0000313" key="3">
    <source>
        <dbReference type="Proteomes" id="UP000291343"/>
    </source>
</evidence>
<reference evidence="2 3" key="1">
    <citation type="journal article" date="2017" name="Gigascience">
        <title>Genome sequence of the small brown planthopper, Laodelphax striatellus.</title>
        <authorList>
            <person name="Zhu J."/>
            <person name="Jiang F."/>
            <person name="Wang X."/>
            <person name="Yang P."/>
            <person name="Bao Y."/>
            <person name="Zhao W."/>
            <person name="Wang W."/>
            <person name="Lu H."/>
            <person name="Wang Q."/>
            <person name="Cui N."/>
            <person name="Li J."/>
            <person name="Chen X."/>
            <person name="Luo L."/>
            <person name="Yu J."/>
            <person name="Kang L."/>
            <person name="Cui F."/>
        </authorList>
    </citation>
    <scope>NUCLEOTIDE SEQUENCE [LARGE SCALE GENOMIC DNA]</scope>
    <source>
        <strain evidence="2">Lst14</strain>
    </source>
</reference>
<dbReference type="EMBL" id="QKKF02000071">
    <property type="protein sequence ID" value="RZF49320.1"/>
    <property type="molecule type" value="Genomic_DNA"/>
</dbReference>